<reference evidence="1" key="1">
    <citation type="submission" date="2023-06" db="EMBL/GenBank/DDBJ databases">
        <title>Genomic analysis of the entomopathogenic nematode Steinernema hermaphroditum.</title>
        <authorList>
            <person name="Schwarz E.M."/>
            <person name="Heppert J.K."/>
            <person name="Baniya A."/>
            <person name="Schwartz H.T."/>
            <person name="Tan C.-H."/>
            <person name="Antoshechkin I."/>
            <person name="Sternberg P.W."/>
            <person name="Goodrich-Blair H."/>
            <person name="Dillman A.R."/>
        </authorList>
    </citation>
    <scope>NUCLEOTIDE SEQUENCE</scope>
    <source>
        <strain evidence="1">PS9179</strain>
        <tissue evidence="1">Whole animal</tissue>
    </source>
</reference>
<gene>
    <name evidence="1" type="ORF">QR680_013538</name>
</gene>
<name>A0AA39I5V7_9BILA</name>
<dbReference type="Proteomes" id="UP001175271">
    <property type="component" value="Unassembled WGS sequence"/>
</dbReference>
<organism evidence="1 2">
    <name type="scientific">Steinernema hermaphroditum</name>
    <dbReference type="NCBI Taxonomy" id="289476"/>
    <lineage>
        <taxon>Eukaryota</taxon>
        <taxon>Metazoa</taxon>
        <taxon>Ecdysozoa</taxon>
        <taxon>Nematoda</taxon>
        <taxon>Chromadorea</taxon>
        <taxon>Rhabditida</taxon>
        <taxon>Tylenchina</taxon>
        <taxon>Panagrolaimomorpha</taxon>
        <taxon>Strongyloidoidea</taxon>
        <taxon>Steinernematidae</taxon>
        <taxon>Steinernema</taxon>
    </lineage>
</organism>
<dbReference type="EMBL" id="JAUCMV010000002">
    <property type="protein sequence ID" value="KAK0418403.1"/>
    <property type="molecule type" value="Genomic_DNA"/>
</dbReference>
<proteinExistence type="predicted"/>
<accession>A0AA39I5V7</accession>
<evidence type="ECO:0000313" key="1">
    <source>
        <dbReference type="EMBL" id="KAK0418403.1"/>
    </source>
</evidence>
<sequence>MFLEGIWVSQGFDYDSDARKRSLKFYDPAVWPRREKIRIFQIVLLLKRPLSRKVHNPLGKARQEKA</sequence>
<dbReference type="AlphaFoldDB" id="A0AA39I5V7"/>
<keyword evidence="2" id="KW-1185">Reference proteome</keyword>
<comment type="caution">
    <text evidence="1">The sequence shown here is derived from an EMBL/GenBank/DDBJ whole genome shotgun (WGS) entry which is preliminary data.</text>
</comment>
<evidence type="ECO:0000313" key="2">
    <source>
        <dbReference type="Proteomes" id="UP001175271"/>
    </source>
</evidence>
<protein>
    <submittedName>
        <fullName evidence="1">Uncharacterized protein</fullName>
    </submittedName>
</protein>